<protein>
    <submittedName>
        <fullName evidence="1">Uncharacterized protein</fullName>
    </submittedName>
</protein>
<dbReference type="EMBL" id="JAWDJW010003622">
    <property type="protein sequence ID" value="KAK3076730.1"/>
    <property type="molecule type" value="Genomic_DNA"/>
</dbReference>
<proteinExistence type="predicted"/>
<gene>
    <name evidence="1" type="ORF">LTS18_012216</name>
</gene>
<accession>A0ACC3DJE3</accession>
<evidence type="ECO:0000313" key="2">
    <source>
        <dbReference type="Proteomes" id="UP001186974"/>
    </source>
</evidence>
<comment type="caution">
    <text evidence="1">The sequence shown here is derived from an EMBL/GenBank/DDBJ whole genome shotgun (WGS) entry which is preliminary data.</text>
</comment>
<organism evidence="1 2">
    <name type="scientific">Coniosporium uncinatum</name>
    <dbReference type="NCBI Taxonomy" id="93489"/>
    <lineage>
        <taxon>Eukaryota</taxon>
        <taxon>Fungi</taxon>
        <taxon>Dikarya</taxon>
        <taxon>Ascomycota</taxon>
        <taxon>Pezizomycotina</taxon>
        <taxon>Dothideomycetes</taxon>
        <taxon>Dothideomycetes incertae sedis</taxon>
        <taxon>Coniosporium</taxon>
    </lineage>
</organism>
<evidence type="ECO:0000313" key="1">
    <source>
        <dbReference type="EMBL" id="KAK3076730.1"/>
    </source>
</evidence>
<keyword evidence="2" id="KW-1185">Reference proteome</keyword>
<feature type="non-terminal residue" evidence="1">
    <location>
        <position position="412"/>
    </location>
</feature>
<sequence>MSAETAAIPQTPPAVTESKSARKKKAKAEAASTAVPAVPEANGTDSSHGGQLNGTDGSGESSFVKEIQKNIRNVNKKLNLMQKVDSIIAENPGVSLDDLVTNRKINNDQKAQALKKPQLQSQLAQLEEQLAQYKQIDQVYQDKAAKEKELMESSHKKELEELRDTLKTEAEIEAQKSFKSRVLTLSRFLRAAAAKRAEGDDESDEAKAYEGALLLVYGGDATAVASIEKLVDGADESVTSTEGATLSVTYAQLQKLALDATPYQNEQAWVDDVAAAQPGPPETDAEDAAPASDPVPASDPTVTNAGMTEAQDVTQIIDGNAETEEANAPAATIIDADGANAAAEKQWDDNKEPAADDPLTESWSMVPRDPAEVEAAPVSAANNSTQSWADEATAEAASTPEPTTNGNDGFQE</sequence>
<name>A0ACC3DJE3_9PEZI</name>
<reference evidence="1" key="1">
    <citation type="submission" date="2024-09" db="EMBL/GenBank/DDBJ databases">
        <title>Black Yeasts Isolated from many extreme environments.</title>
        <authorList>
            <person name="Coleine C."/>
            <person name="Stajich J.E."/>
            <person name="Selbmann L."/>
        </authorList>
    </citation>
    <scope>NUCLEOTIDE SEQUENCE</scope>
    <source>
        <strain evidence="1">CCFEE 5737</strain>
    </source>
</reference>
<dbReference type="Proteomes" id="UP001186974">
    <property type="component" value="Unassembled WGS sequence"/>
</dbReference>